<name>A0AA35WTX2_GEOBA</name>
<evidence type="ECO:0000256" key="2">
    <source>
        <dbReference type="PROSITE-ProRule" id="PRU00504"/>
    </source>
</evidence>
<dbReference type="PANTHER" id="PTHR24104">
    <property type="entry name" value="E3 UBIQUITIN-PROTEIN LIGASE NHLRC1-RELATED"/>
    <property type="match status" value="1"/>
</dbReference>
<dbReference type="InterPro" id="IPR011042">
    <property type="entry name" value="6-blade_b-propeller_TolB-like"/>
</dbReference>
<reference evidence="3" key="1">
    <citation type="submission" date="2023-03" db="EMBL/GenBank/DDBJ databases">
        <authorList>
            <person name="Steffen K."/>
            <person name="Cardenas P."/>
        </authorList>
    </citation>
    <scope>NUCLEOTIDE SEQUENCE</scope>
</reference>
<feature type="non-terminal residue" evidence="3">
    <location>
        <position position="1"/>
    </location>
</feature>
<dbReference type="SUPFAM" id="SSF101898">
    <property type="entry name" value="NHL repeat"/>
    <property type="match status" value="1"/>
</dbReference>
<dbReference type="AlphaFoldDB" id="A0AA35WTX2"/>
<evidence type="ECO:0000313" key="3">
    <source>
        <dbReference type="EMBL" id="CAI8033653.1"/>
    </source>
</evidence>
<keyword evidence="4" id="KW-1185">Reference proteome</keyword>
<dbReference type="EMBL" id="CASHTH010002682">
    <property type="protein sequence ID" value="CAI8033653.1"/>
    <property type="molecule type" value="Genomic_DNA"/>
</dbReference>
<dbReference type="Gene3D" id="2.120.10.30">
    <property type="entry name" value="TolB, C-terminal domain"/>
    <property type="match status" value="1"/>
</dbReference>
<proteinExistence type="predicted"/>
<comment type="caution">
    <text evidence="3">The sequence shown here is derived from an EMBL/GenBank/DDBJ whole genome shotgun (WGS) entry which is preliminary data.</text>
</comment>
<dbReference type="InterPro" id="IPR001258">
    <property type="entry name" value="NHL_repeat"/>
</dbReference>
<accession>A0AA35WTX2</accession>
<gene>
    <name evidence="3" type="ORF">GBAR_LOCUS18982</name>
</gene>
<dbReference type="PROSITE" id="PS51125">
    <property type="entry name" value="NHL"/>
    <property type="match status" value="1"/>
</dbReference>
<sequence length="160" mass="17429">MTRNGEKVQTIECYQFKDLRGVAVASDGAIYVTDIDAKCLFKFSSNGELLKTVGGELQKPYSVKIIDNQLYVVDSASQLVKIFDMDCNVVGTIITKECPGPGDIAQGPEGLYVAGQGKISVYRCAPNGVFIRHLNLSPSSLELSEFRGICFDTRCGHIIV</sequence>
<organism evidence="3 4">
    <name type="scientific">Geodia barretti</name>
    <name type="common">Barrett's horny sponge</name>
    <dbReference type="NCBI Taxonomy" id="519541"/>
    <lineage>
        <taxon>Eukaryota</taxon>
        <taxon>Metazoa</taxon>
        <taxon>Porifera</taxon>
        <taxon>Demospongiae</taxon>
        <taxon>Heteroscleromorpha</taxon>
        <taxon>Tetractinellida</taxon>
        <taxon>Astrophorina</taxon>
        <taxon>Geodiidae</taxon>
        <taxon>Geodia</taxon>
    </lineage>
</organism>
<keyword evidence="1" id="KW-0677">Repeat</keyword>
<dbReference type="Proteomes" id="UP001174909">
    <property type="component" value="Unassembled WGS sequence"/>
</dbReference>
<dbReference type="InterPro" id="IPR050952">
    <property type="entry name" value="TRIM-NHL_E3_ligases"/>
</dbReference>
<evidence type="ECO:0000256" key="1">
    <source>
        <dbReference type="ARBA" id="ARBA00022737"/>
    </source>
</evidence>
<protein>
    <submittedName>
        <fullName evidence="3">Uncharacterized protein</fullName>
    </submittedName>
</protein>
<feature type="repeat" description="NHL" evidence="2">
    <location>
        <begin position="5"/>
        <end position="46"/>
    </location>
</feature>
<evidence type="ECO:0000313" key="4">
    <source>
        <dbReference type="Proteomes" id="UP001174909"/>
    </source>
</evidence>